<dbReference type="Proteomes" id="UP000036458">
    <property type="component" value="Chromosome"/>
</dbReference>
<dbReference type="Pfam" id="PF19078">
    <property type="entry name" value="Big_12"/>
    <property type="match status" value="2"/>
</dbReference>
<dbReference type="InterPro" id="IPR011081">
    <property type="entry name" value="Big_4"/>
</dbReference>
<dbReference type="InterPro" id="IPR044048">
    <property type="entry name" value="Big_12"/>
</dbReference>
<dbReference type="Pfam" id="PF19077">
    <property type="entry name" value="Big_13"/>
    <property type="match status" value="1"/>
</dbReference>
<keyword evidence="5" id="KW-1185">Reference proteome</keyword>
<gene>
    <name evidence="4" type="ORF">TH63_12015</name>
</gene>
<dbReference type="Pfam" id="PF07532">
    <property type="entry name" value="Big_4"/>
    <property type="match status" value="1"/>
</dbReference>
<protein>
    <submittedName>
        <fullName evidence="4">Uncharacterized protein</fullName>
    </submittedName>
</protein>
<accession>A0A0H4VLG8</accession>
<evidence type="ECO:0000259" key="3">
    <source>
        <dbReference type="Pfam" id="PF19078"/>
    </source>
</evidence>
<feature type="domain" description="Bacterial Ig-like" evidence="2">
    <location>
        <begin position="336"/>
        <end position="430"/>
    </location>
</feature>
<name>A0A0H4VLG8_9BACT</name>
<dbReference type="Pfam" id="PF13585">
    <property type="entry name" value="CHU_C"/>
    <property type="match status" value="1"/>
</dbReference>
<dbReference type="PATRIC" id="fig|1379910.4.peg.2605"/>
<dbReference type="Gene3D" id="2.60.40.10">
    <property type="entry name" value="Immunoglobulins"/>
    <property type="match status" value="1"/>
</dbReference>
<evidence type="ECO:0000313" key="5">
    <source>
        <dbReference type="Proteomes" id="UP000036458"/>
    </source>
</evidence>
<proteinExistence type="predicted"/>
<organism evidence="4 5">
    <name type="scientific">Rufibacter radiotolerans</name>
    <dbReference type="NCBI Taxonomy" id="1379910"/>
    <lineage>
        <taxon>Bacteria</taxon>
        <taxon>Pseudomonadati</taxon>
        <taxon>Bacteroidota</taxon>
        <taxon>Cytophagia</taxon>
        <taxon>Cytophagales</taxon>
        <taxon>Hymenobacteraceae</taxon>
        <taxon>Rufibacter</taxon>
    </lineage>
</organism>
<evidence type="ECO:0000259" key="2">
    <source>
        <dbReference type="Pfam" id="PF19077"/>
    </source>
</evidence>
<dbReference type="InterPro" id="IPR044016">
    <property type="entry name" value="Big_13"/>
</dbReference>
<dbReference type="InterPro" id="IPR013783">
    <property type="entry name" value="Ig-like_fold"/>
</dbReference>
<dbReference type="InterPro" id="IPR026341">
    <property type="entry name" value="T9SS_type_B"/>
</dbReference>
<dbReference type="AlphaFoldDB" id="A0A0H4VLG8"/>
<dbReference type="PANTHER" id="PTHR34677">
    <property type="match status" value="1"/>
</dbReference>
<dbReference type="KEGG" id="ruf:TH63_12015"/>
<evidence type="ECO:0000259" key="1">
    <source>
        <dbReference type="Pfam" id="PF07532"/>
    </source>
</evidence>
<dbReference type="PANTHER" id="PTHR34677:SF3">
    <property type="entry name" value="BACTERIAL IG-LIKE DOMAIN-CONTAINING PROTEIN"/>
    <property type="match status" value="1"/>
</dbReference>
<feature type="domain" description="Bacterial Ig-like" evidence="3">
    <location>
        <begin position="434"/>
        <end position="520"/>
    </location>
</feature>
<dbReference type="EMBL" id="CP010777">
    <property type="protein sequence ID" value="AKQ46183.1"/>
    <property type="molecule type" value="Genomic_DNA"/>
</dbReference>
<dbReference type="STRING" id="1379910.TH63_12015"/>
<sequence>MVCGAFSGSAQVLFSQTFPDPTKVLPSDYVATDPNETQFSALSAGSGNIIVIADGKLKYSKTNAGSNMAFTRAKSMTTSPKFVMLAMDMAVSKNTVESMAAGSFNIASPTALANNNTSPSATGVHSRITLYLSATEGTFGIVPVGNNATPAADKLFSGTQRLSWFVNKSGAEATYIGPDGKPYAIPNEASDTWVGTSRISNLISYPARSTAQDLKSFKFAITNSMVDLEFDNYVFQELPLTVPEGSVSINNGAYATNNAAVTLALTTKNATQMRFSNDKITWSAYEPVATSKTWTLTAGQGTKTVYMQVKDAEGDETTHTISDEIVFDATAPAAPSTPDLLASTDSGPSDTDNITNYVNPVFAGTAEPSATVKLYAGDLEIGTAVADATTGAWEIRSAVELPNGVHSITAKATDRAGNVGPASSALSLTIKVGPIVTLTSPASGTTNAPFTVTFSFNLGVTDFTLSDIKVTNGTASAFTVVDAATYTALITPTANDLVKVIVPADAAFNPANNNGSVESEEFKILFDNLAPTVALTASGTGYVKAPFTVTFTFSEAVTGFTLEDLVITNGTASAFTMVNSKVFTALVTPTAEGVVTVAVAAGVAQDLAQNNNTAAAAFSRTYDITAPAGYSVAFVDSRIDGKSSLATLLRISAAEIGANYTYSITSSGGGTTVTGTKVATTSSFLSDTLNVSGLKDGTLTVTFSQTDLGGNKGANVTAQVQKVIPNVVSFVEVPLIKAPSRVPFSRLPLPSQVLVTYSTGEVEMTPVTWNSSGYNGYISGKYQVTGTINALYGATNLSNLKPMVIVDLAPEVNMVNAFTPDGDGMNDTWIVLDLQHYSQVEIEVFDKDGVRLFHTTDPLQGWDGRNRHGKVVKGSYFYVVQVKTSGLVRKGVVTIIKE</sequence>
<evidence type="ECO:0000313" key="4">
    <source>
        <dbReference type="EMBL" id="AKQ46183.1"/>
    </source>
</evidence>
<feature type="domain" description="Bacterial Ig-like" evidence="1">
    <location>
        <begin position="749"/>
        <end position="789"/>
    </location>
</feature>
<reference evidence="4 5" key="1">
    <citation type="submission" date="2015-01" db="EMBL/GenBank/DDBJ databases">
        <title>Rufibacter sp./DG31D/ whole genome sequencing.</title>
        <authorList>
            <person name="Kim M.K."/>
            <person name="Srinivasan S."/>
            <person name="Lee J.-J."/>
        </authorList>
    </citation>
    <scope>NUCLEOTIDE SEQUENCE [LARGE SCALE GENOMIC DNA]</scope>
    <source>
        <strain evidence="4 5">DG31D</strain>
    </source>
</reference>
<dbReference type="NCBIfam" id="TIGR04131">
    <property type="entry name" value="Bac_Flav_CTERM"/>
    <property type="match status" value="1"/>
</dbReference>
<feature type="domain" description="Bacterial Ig-like" evidence="3">
    <location>
        <begin position="527"/>
        <end position="616"/>
    </location>
</feature>